<reference evidence="5 6" key="1">
    <citation type="submission" date="2019-03" db="EMBL/GenBank/DDBJ databases">
        <title>Genomic Encyclopedia of Type Strains, Phase III (KMG-III): the genomes of soil and plant-associated and newly described type strains.</title>
        <authorList>
            <person name="Whitman W."/>
        </authorList>
    </citation>
    <scope>NUCLEOTIDE SEQUENCE [LARGE SCALE GENOMIC DNA]</scope>
    <source>
        <strain evidence="5 6">CECT 5797</strain>
    </source>
</reference>
<dbReference type="PROSITE" id="PS51063">
    <property type="entry name" value="HTH_CRP_2"/>
    <property type="match status" value="1"/>
</dbReference>
<organism evidence="5 6">
    <name type="scientific">Halomonas ventosae</name>
    <dbReference type="NCBI Taxonomy" id="229007"/>
    <lineage>
        <taxon>Bacteria</taxon>
        <taxon>Pseudomonadati</taxon>
        <taxon>Pseudomonadota</taxon>
        <taxon>Gammaproteobacteria</taxon>
        <taxon>Oceanospirillales</taxon>
        <taxon>Halomonadaceae</taxon>
        <taxon>Halomonas</taxon>
    </lineage>
</organism>
<dbReference type="Gene3D" id="2.60.120.10">
    <property type="entry name" value="Jelly Rolls"/>
    <property type="match status" value="1"/>
</dbReference>
<dbReference type="GO" id="GO:0005829">
    <property type="term" value="C:cytosol"/>
    <property type="evidence" value="ECO:0007669"/>
    <property type="project" value="TreeGrafter"/>
</dbReference>
<keyword evidence="3" id="KW-0804">Transcription</keyword>
<dbReference type="InterPro" id="IPR014710">
    <property type="entry name" value="RmlC-like_jellyroll"/>
</dbReference>
<keyword evidence="2" id="KW-0238">DNA-binding</keyword>
<protein>
    <submittedName>
        <fullName evidence="5">CRP-like cAMP-binding protein</fullName>
    </submittedName>
</protein>
<dbReference type="CDD" id="cd00038">
    <property type="entry name" value="CAP_ED"/>
    <property type="match status" value="1"/>
</dbReference>
<dbReference type="InterPro" id="IPR036390">
    <property type="entry name" value="WH_DNA-bd_sf"/>
</dbReference>
<dbReference type="RefSeq" id="WP_133637291.1">
    <property type="nucleotide sequence ID" value="NZ_SNZJ01000020.1"/>
</dbReference>
<dbReference type="InterPro" id="IPR000595">
    <property type="entry name" value="cNMP-bd_dom"/>
</dbReference>
<dbReference type="OrthoDB" id="9126850at2"/>
<accession>A0A4R6ZGH4</accession>
<evidence type="ECO:0000259" key="4">
    <source>
        <dbReference type="PROSITE" id="PS51063"/>
    </source>
</evidence>
<evidence type="ECO:0000256" key="2">
    <source>
        <dbReference type="ARBA" id="ARBA00023125"/>
    </source>
</evidence>
<sequence>MEHRDSCIIRHFSHYLALSERDKVLLNELERTPIEVEAGDLLWEEMANAEEFCSLRSGWAYSFRYLENGTRQILEVFLPGDIIGLREFAFSQRLAGVRMIEDGVICRFPHAAILRLFRQSSTLTTVMFAISSRQQALMTERLVNIARRSARQKLAHFLLEMHQRLRQTEPEGDCHLRLPMSQEVLADLLGLSPVHVSRTFTALDEDRLVHRDGHRLTIPDLQALARHGQFDDCYLIDNLRSLVVSES</sequence>
<evidence type="ECO:0000313" key="5">
    <source>
        <dbReference type="EMBL" id="TDR50959.1"/>
    </source>
</evidence>
<dbReference type="GO" id="GO:0003677">
    <property type="term" value="F:DNA binding"/>
    <property type="evidence" value="ECO:0007669"/>
    <property type="project" value="UniProtKB-KW"/>
</dbReference>
<dbReference type="GO" id="GO:0003700">
    <property type="term" value="F:DNA-binding transcription factor activity"/>
    <property type="evidence" value="ECO:0007669"/>
    <property type="project" value="TreeGrafter"/>
</dbReference>
<feature type="domain" description="HTH crp-type" evidence="4">
    <location>
        <begin position="148"/>
        <end position="222"/>
    </location>
</feature>
<comment type="caution">
    <text evidence="5">The sequence shown here is derived from an EMBL/GenBank/DDBJ whole genome shotgun (WGS) entry which is preliminary data.</text>
</comment>
<dbReference type="PANTHER" id="PTHR24567">
    <property type="entry name" value="CRP FAMILY TRANSCRIPTIONAL REGULATORY PROTEIN"/>
    <property type="match status" value="1"/>
</dbReference>
<proteinExistence type="predicted"/>
<dbReference type="InterPro" id="IPR018490">
    <property type="entry name" value="cNMP-bd_dom_sf"/>
</dbReference>
<evidence type="ECO:0000313" key="6">
    <source>
        <dbReference type="Proteomes" id="UP000295212"/>
    </source>
</evidence>
<dbReference type="InterPro" id="IPR050397">
    <property type="entry name" value="Env_Response_Regulators"/>
</dbReference>
<dbReference type="PANTHER" id="PTHR24567:SF26">
    <property type="entry name" value="REGULATORY PROTEIN YEIL"/>
    <property type="match status" value="1"/>
</dbReference>
<gene>
    <name evidence="5" type="ORF">DFP85_1209</name>
</gene>
<dbReference type="EMBL" id="SNZJ01000020">
    <property type="protein sequence ID" value="TDR50959.1"/>
    <property type="molecule type" value="Genomic_DNA"/>
</dbReference>
<dbReference type="SMART" id="SM00419">
    <property type="entry name" value="HTH_CRP"/>
    <property type="match status" value="1"/>
</dbReference>
<dbReference type="Proteomes" id="UP000295212">
    <property type="component" value="Unassembled WGS sequence"/>
</dbReference>
<dbReference type="SUPFAM" id="SSF51206">
    <property type="entry name" value="cAMP-binding domain-like"/>
    <property type="match status" value="1"/>
</dbReference>
<dbReference type="AlphaFoldDB" id="A0A4R6ZGH4"/>
<dbReference type="SUPFAM" id="SSF46785">
    <property type="entry name" value="Winged helix' DNA-binding domain"/>
    <property type="match status" value="1"/>
</dbReference>
<evidence type="ECO:0000256" key="1">
    <source>
        <dbReference type="ARBA" id="ARBA00023015"/>
    </source>
</evidence>
<dbReference type="InterPro" id="IPR012318">
    <property type="entry name" value="HTH_CRP"/>
</dbReference>
<keyword evidence="1" id="KW-0805">Transcription regulation</keyword>
<dbReference type="Pfam" id="PF00027">
    <property type="entry name" value="cNMP_binding"/>
    <property type="match status" value="1"/>
</dbReference>
<name>A0A4R6ZGH4_9GAMM</name>
<dbReference type="Gene3D" id="1.10.10.10">
    <property type="entry name" value="Winged helix-like DNA-binding domain superfamily/Winged helix DNA-binding domain"/>
    <property type="match status" value="1"/>
</dbReference>
<dbReference type="InterPro" id="IPR036388">
    <property type="entry name" value="WH-like_DNA-bd_sf"/>
</dbReference>
<evidence type="ECO:0000256" key="3">
    <source>
        <dbReference type="ARBA" id="ARBA00023163"/>
    </source>
</evidence>
<dbReference type="Pfam" id="PF13545">
    <property type="entry name" value="HTH_Crp_2"/>
    <property type="match status" value="1"/>
</dbReference>